<dbReference type="EMBL" id="FMJE01000002">
    <property type="protein sequence ID" value="SCM79444.1"/>
    <property type="molecule type" value="Genomic_DNA"/>
</dbReference>
<protein>
    <submittedName>
        <fullName evidence="2">Zinc-ribbon domain containing protein</fullName>
    </submittedName>
</protein>
<name>A0A212LPG2_9FIRM</name>
<gene>
    <name evidence="2" type="ORF">KL86SPO_20571</name>
</gene>
<proteinExistence type="predicted"/>
<keyword evidence="1" id="KW-1133">Transmembrane helix</keyword>
<evidence type="ECO:0000313" key="2">
    <source>
        <dbReference type="EMBL" id="SCM79444.1"/>
    </source>
</evidence>
<dbReference type="RefSeq" id="WP_288183538.1">
    <property type="nucleotide sequence ID" value="NZ_LT608335.1"/>
</dbReference>
<keyword evidence="1" id="KW-0812">Transmembrane</keyword>
<dbReference type="AlphaFoldDB" id="A0A212LPG2"/>
<sequence length="119" mass="13098">MQCPNCGEQIQSGTGKCPHCGHEAAVTVLSRQERDNFDGITIEEENGGNRSRYDSYESGNRSRVKHINISFGSSGWAGKLMVAAVLVILVFFFLPVLLFILLAVGAVLIGAWLFQLLRR</sequence>
<reference evidence="2" key="1">
    <citation type="submission" date="2016-08" db="EMBL/GenBank/DDBJ databases">
        <authorList>
            <person name="Seilhamer J.J."/>
        </authorList>
    </citation>
    <scope>NUCLEOTIDE SEQUENCE</scope>
    <source>
        <strain evidence="2">86</strain>
    </source>
</reference>
<evidence type="ECO:0000256" key="1">
    <source>
        <dbReference type="SAM" id="Phobius"/>
    </source>
</evidence>
<keyword evidence="1" id="KW-0472">Membrane</keyword>
<accession>A0A212LPG2</accession>
<organism evidence="2">
    <name type="scientific">uncultured Sporomusa sp</name>
    <dbReference type="NCBI Taxonomy" id="307249"/>
    <lineage>
        <taxon>Bacteria</taxon>
        <taxon>Bacillati</taxon>
        <taxon>Bacillota</taxon>
        <taxon>Negativicutes</taxon>
        <taxon>Selenomonadales</taxon>
        <taxon>Sporomusaceae</taxon>
        <taxon>Sporomusa</taxon>
        <taxon>environmental samples</taxon>
    </lineage>
</organism>
<feature type="transmembrane region" description="Helical" evidence="1">
    <location>
        <begin position="81"/>
        <end position="114"/>
    </location>
</feature>